<feature type="compositionally biased region" description="Low complexity" evidence="2">
    <location>
        <begin position="1369"/>
        <end position="1379"/>
    </location>
</feature>
<dbReference type="InterPro" id="IPR005112">
    <property type="entry name" value="dDENN_dom"/>
</dbReference>
<dbReference type="SMART" id="SM00799">
    <property type="entry name" value="DENN"/>
    <property type="match status" value="1"/>
</dbReference>
<dbReference type="Pfam" id="PF03456">
    <property type="entry name" value="uDENN"/>
    <property type="match status" value="1"/>
</dbReference>
<feature type="compositionally biased region" description="Pro residues" evidence="2">
    <location>
        <begin position="1404"/>
        <end position="1419"/>
    </location>
</feature>
<dbReference type="InterPro" id="IPR001194">
    <property type="entry name" value="cDENN_dom"/>
</dbReference>
<dbReference type="STRING" id="282301.A0A267EW72"/>
<dbReference type="SMART" id="SM00801">
    <property type="entry name" value="dDENN"/>
    <property type="match status" value="1"/>
</dbReference>
<feature type="region of interest" description="Disordered" evidence="2">
    <location>
        <begin position="1216"/>
        <end position="1292"/>
    </location>
</feature>
<feature type="domain" description="MABP" evidence="4">
    <location>
        <begin position="41"/>
        <end position="198"/>
    </location>
</feature>
<dbReference type="Pfam" id="PF03455">
    <property type="entry name" value="dDENN"/>
    <property type="match status" value="1"/>
</dbReference>
<evidence type="ECO:0000313" key="6">
    <source>
        <dbReference type="Proteomes" id="UP000215902"/>
    </source>
</evidence>
<dbReference type="InterPro" id="IPR037516">
    <property type="entry name" value="Tripartite_DENN"/>
</dbReference>
<dbReference type="SMART" id="SM00800">
    <property type="entry name" value="uDENN"/>
    <property type="match status" value="1"/>
</dbReference>
<dbReference type="EMBL" id="NIVC01001619">
    <property type="protein sequence ID" value="PAA65771.1"/>
    <property type="molecule type" value="Genomic_DNA"/>
</dbReference>
<evidence type="ECO:0000256" key="1">
    <source>
        <dbReference type="ARBA" id="ARBA00022658"/>
    </source>
</evidence>
<dbReference type="InterPro" id="IPR005113">
    <property type="entry name" value="uDENN_dom"/>
</dbReference>
<organism evidence="5 6">
    <name type="scientific">Macrostomum lignano</name>
    <dbReference type="NCBI Taxonomy" id="282301"/>
    <lineage>
        <taxon>Eukaryota</taxon>
        <taxon>Metazoa</taxon>
        <taxon>Spiralia</taxon>
        <taxon>Lophotrochozoa</taxon>
        <taxon>Platyhelminthes</taxon>
        <taxon>Rhabditophora</taxon>
        <taxon>Macrostomorpha</taxon>
        <taxon>Macrostomida</taxon>
        <taxon>Macrostomidae</taxon>
        <taxon>Macrostomum</taxon>
    </lineage>
</organism>
<dbReference type="InterPro" id="IPR023341">
    <property type="entry name" value="MABP"/>
</dbReference>
<evidence type="ECO:0000259" key="3">
    <source>
        <dbReference type="PROSITE" id="PS50211"/>
    </source>
</evidence>
<feature type="compositionally biased region" description="Low complexity" evidence="2">
    <location>
        <begin position="1153"/>
        <end position="1163"/>
    </location>
</feature>
<feature type="region of interest" description="Disordered" evidence="2">
    <location>
        <begin position="1365"/>
        <end position="1389"/>
    </location>
</feature>
<evidence type="ECO:0000313" key="5">
    <source>
        <dbReference type="EMBL" id="PAA65771.1"/>
    </source>
</evidence>
<feature type="compositionally biased region" description="Polar residues" evidence="2">
    <location>
        <begin position="1220"/>
        <end position="1229"/>
    </location>
</feature>
<dbReference type="Proteomes" id="UP000215902">
    <property type="component" value="Unassembled WGS sequence"/>
</dbReference>
<proteinExistence type="predicted"/>
<feature type="region of interest" description="Disordered" evidence="2">
    <location>
        <begin position="1404"/>
        <end position="1426"/>
    </location>
</feature>
<feature type="domain" description="UDENN" evidence="3">
    <location>
        <begin position="190"/>
        <end position="643"/>
    </location>
</feature>
<gene>
    <name evidence="5" type="ORF">BOX15_Mlig001729g1</name>
</gene>
<reference evidence="5 6" key="1">
    <citation type="submission" date="2017-06" db="EMBL/GenBank/DDBJ databases">
        <title>A platform for efficient transgenesis in Macrostomum lignano, a flatworm model organism for stem cell research.</title>
        <authorList>
            <person name="Berezikov E."/>
        </authorList>
    </citation>
    <scope>NUCLEOTIDE SEQUENCE [LARGE SCALE GENOMIC DNA]</scope>
    <source>
        <strain evidence="5">DV1</strain>
        <tissue evidence="5">Whole organism</tissue>
    </source>
</reference>
<dbReference type="PANTHER" id="PTHR12296:SF30">
    <property type="entry name" value="DENN DOMAIN-CONTAINING PROTEIN CRAG"/>
    <property type="match status" value="1"/>
</dbReference>
<name>A0A267EW72_9PLAT</name>
<dbReference type="PROSITE" id="PS50211">
    <property type="entry name" value="DENN"/>
    <property type="match status" value="1"/>
</dbReference>
<feature type="region of interest" description="Disordered" evidence="2">
    <location>
        <begin position="1138"/>
        <end position="1165"/>
    </location>
</feature>
<accession>A0A267EW72</accession>
<sequence>MFSEGSLADYFAVAGLNGNEELKPLEVNLDEDYFVKDANKLEPIVDIGIVNVSEGESLPHGFQMITKTPSDSQADLNHGSIRAPQLYLCYRRGRDKPAITDIGVSYDGQDRLLRGTERLERTVGNRVANVNNSNSQHTYLTYRRADPQNPADCLAVVDIRIILTNKREEPPHGYRKVGRSLNRSLIGSNVFLCYRKAEVKANCLMFTPSILQRYPMEDLDEAPLDKDGHLAKFCMPMGGAVECWPVQSRMPQPVFSTFVLTTERHERQYGAALTYYRPFDRLDQLTENQLAVLAPGGLKDQSVQATVALCLVSRYPMFEAFKNFLEFLHYLVHSNRPSAVPVERYIAYFLHTVPLPTPKRPCILAQLNDTKRICISLPEDAALSQGGAAFHRLLSGSPNRPDTIVNLLLYALTEQKLVIHSLKPDHITCFCESLRAAIFPLQWACPYIPMCPLFLSEYTAYIGPFIVGVDTRYFDSFKPPDDVICCDLDTDTFLVSPAKAHLTAANLLPKKPREQLRESCASLMHNFQKWNEDEARRQEKQAADRLFDPEIDWRYDQKLHQFGCQLRDAFLRFMATLLKDYRAHLRSVRPLARHEEGVDIRALFNTDAFLAANKSHSAFYSLLVRTQMFAQFIQLASFDSGQHQQQLEFFDDCIRRVVAEDKDKSASAGVQFSSGNHYNGVVSYVDMPLSEGCTSPIRYDSGFPTQLNPDLFDDLVRLAQQRATSNAASQSSLLSNHLSQQQQQQQQVAQSSGGAAAAVAAAAAAGSSASPAVGAAPGAGIAATTAAIRRSKQEMKLAFKLATECKNSAQDGQWARYLLTSAYSLWFLALPSYAEWRGESASMIELTDWGLKLLHRMHAHLRPPMLQDEAPFRSLLSLCINRRLRSCATRVCTSLQALRGKPTPQTHVLFNTLMTDTAAAVPPELRHRQRQNLAKLRCFLLAVAAFKLAGHLCRDRRTRTSSASSQVPVHSSSVATAAKAYSPDAGYFTVSPNPSGGASAAAATAAAPVASLVGAATTASGGLLSTARSLDAADGADCCGTGSSAADTASCDTQVSSLGGGYGAATGGGAGTSSQRVHNMLANRSAGLLMFHTAAVGGHRRARLGQPVCVQHRQHHHQQQHRKSIVLAEAGVRFNLHQPPPVSFQVAPDKQQQRQPQKLQRLRSGSADAIDGLCQRHSRRPQSALGPLDRRMSFCCCSEAAAGSLAPVEVRVSPAAVTESPDSQSSALNTPVAKHTPAAAPSTRYRSPFSTEKSELHHSFFGNKRAAAAQPSGSRQQQHHQKEAEDTVSIDSGSVASMDIGTGSRYHQQQQQLLMTPQQSFSASMAGMFRRTASIRQTAGKVASSWGKRMTDKLQASLKLTASSSTQDLHGGSSLSSLHQQNLPEDQPDSESLCRVWRSISRPGQPPVLSPVPHEPPPSQASGSDDSELVVQITSCTICPSCKVCVYDEEIMDGWSADDSCMTIDCPFCCRILRPELSVNCSNEECFSVVYLSPMVLRKELENLLADLGDNYLAGSAFSENIADSSHTNCLLFWNLLWYLERLKLPHCLSHHLLQWHRQRQPEASSVRILCYWDISQSDSQPPMLYRLYRSRLRSQPVDDDINRLTDSVIRCIMENDMNTALKTVLARRIPEHPSPSKTAAGASPQMALRKTVGAQRSLYREVLFLVLVALRRDNINLSAFDHEFLDSLNETVAPKLHEYLTNRDVPRLTSLLTRDAFPPLDL</sequence>
<dbReference type="GO" id="GO:0005085">
    <property type="term" value="F:guanyl-nucleotide exchange factor activity"/>
    <property type="evidence" value="ECO:0007669"/>
    <property type="project" value="UniProtKB-KW"/>
</dbReference>
<dbReference type="GO" id="GO:0032483">
    <property type="term" value="P:regulation of Rab protein signal transduction"/>
    <property type="evidence" value="ECO:0007669"/>
    <property type="project" value="TreeGrafter"/>
</dbReference>
<dbReference type="Pfam" id="PF02141">
    <property type="entry name" value="DENN"/>
    <property type="match status" value="1"/>
</dbReference>
<evidence type="ECO:0008006" key="7">
    <source>
        <dbReference type="Google" id="ProtNLM"/>
    </source>
</evidence>
<dbReference type="OrthoDB" id="75250at2759"/>
<evidence type="ECO:0000259" key="4">
    <source>
        <dbReference type="PROSITE" id="PS51498"/>
    </source>
</evidence>
<dbReference type="PROSITE" id="PS51498">
    <property type="entry name" value="MABP"/>
    <property type="match status" value="1"/>
</dbReference>
<dbReference type="InterPro" id="IPR051696">
    <property type="entry name" value="DENN_Domain_GEFs"/>
</dbReference>
<dbReference type="Pfam" id="PF10240">
    <property type="entry name" value="DUF2464"/>
    <property type="match status" value="1"/>
</dbReference>
<dbReference type="InterPro" id="IPR018798">
    <property type="entry name" value="MVB12A/B"/>
</dbReference>
<dbReference type="GO" id="GO:0000813">
    <property type="term" value="C:ESCRT I complex"/>
    <property type="evidence" value="ECO:0007669"/>
    <property type="project" value="InterPro"/>
</dbReference>
<protein>
    <recommendedName>
        <fullName evidence="7">UDENN domain-containing protein</fullName>
    </recommendedName>
</protein>
<comment type="caution">
    <text evidence="5">The sequence shown here is derived from an EMBL/GenBank/DDBJ whole genome shotgun (WGS) entry which is preliminary data.</text>
</comment>
<dbReference type="InterPro" id="IPR043153">
    <property type="entry name" value="DENN_C"/>
</dbReference>
<dbReference type="Gene3D" id="3.40.50.11500">
    <property type="match status" value="1"/>
</dbReference>
<dbReference type="Gene3D" id="2.100.10.50">
    <property type="match status" value="1"/>
</dbReference>
<evidence type="ECO:0000256" key="2">
    <source>
        <dbReference type="SAM" id="MobiDB-lite"/>
    </source>
</evidence>
<dbReference type="PANTHER" id="PTHR12296">
    <property type="entry name" value="DENN DOMAIN-CONTAINING PROTEIN 4"/>
    <property type="match status" value="1"/>
</dbReference>
<keyword evidence="6" id="KW-1185">Reference proteome</keyword>
<keyword evidence="1" id="KW-0344">Guanine-nucleotide releasing factor</keyword>